<sequence length="120" mass="13753">MIIPATSRTPEVTFTAEGCTIKGECYPEDISEFSAPIIKHLDNDLTESNPYSVEIELYYFNSSSAKFFFDLFESLDESAAVNKQLKVIWKYREEDDTMLDAGEEFQEDLQNLKFSLEALV</sequence>
<gene>
    <name evidence="2" type="ORF">NYF23_09885</name>
</gene>
<proteinExistence type="predicted"/>
<name>A0ABY5TKE8_9GAMM</name>
<dbReference type="EMBL" id="CP103416">
    <property type="protein sequence ID" value="UVW34327.1"/>
    <property type="molecule type" value="Genomic_DNA"/>
</dbReference>
<reference evidence="2" key="1">
    <citation type="submission" date="2022-08" db="EMBL/GenBank/DDBJ databases">
        <title>Catabolic pathway analysis in culturable SAR92 clade bacteria reveals their overlooked roles in DMSP degradation in coastal seas.</title>
        <authorList>
            <person name="He X."/>
            <person name="Zhang X."/>
            <person name="Zhang Y."/>
        </authorList>
    </citation>
    <scope>NUCLEOTIDE SEQUENCE</scope>
    <source>
        <strain evidence="2">H455</strain>
    </source>
</reference>
<evidence type="ECO:0000313" key="2">
    <source>
        <dbReference type="EMBL" id="UVW34327.1"/>
    </source>
</evidence>
<feature type="domain" description="SiaC family regulatory phosphoprotein" evidence="1">
    <location>
        <begin position="3"/>
        <end position="117"/>
    </location>
</feature>
<organism evidence="2 3">
    <name type="scientific">SAR92 clade bacterium H455</name>
    <dbReference type="NCBI Taxonomy" id="2974818"/>
    <lineage>
        <taxon>Bacteria</taxon>
        <taxon>Pseudomonadati</taxon>
        <taxon>Pseudomonadota</taxon>
        <taxon>Gammaproteobacteria</taxon>
        <taxon>Cellvibrionales</taxon>
        <taxon>Porticoccaceae</taxon>
        <taxon>SAR92 clade</taxon>
    </lineage>
</organism>
<dbReference type="InterPro" id="IPR018530">
    <property type="entry name" value="SiaC"/>
</dbReference>
<keyword evidence="3" id="KW-1185">Reference proteome</keyword>
<accession>A0ABY5TKE8</accession>
<dbReference type="Pfam" id="PF09345">
    <property type="entry name" value="SiaC"/>
    <property type="match status" value="1"/>
</dbReference>
<evidence type="ECO:0000259" key="1">
    <source>
        <dbReference type="Pfam" id="PF09345"/>
    </source>
</evidence>
<dbReference type="Proteomes" id="UP001059934">
    <property type="component" value="Chromosome"/>
</dbReference>
<evidence type="ECO:0000313" key="3">
    <source>
        <dbReference type="Proteomes" id="UP001059934"/>
    </source>
</evidence>
<protein>
    <submittedName>
        <fullName evidence="2">DUF1987 domain-containing protein</fullName>
    </submittedName>
</protein>